<dbReference type="EMBL" id="FOLD01000002">
    <property type="protein sequence ID" value="SFB88130.1"/>
    <property type="molecule type" value="Genomic_DNA"/>
</dbReference>
<sequence length="125" mass="13703">MKNEQLTTDEYDALELVRRGVKRDAAGACVGRNAKRLSGLKMLENTRDGRILLTEKGQLVLFLRRAVKALTALESDPQAPVDTDVVRFLSAKSHIAPVDGGGFALTDKGRESLADIAQQQGQQRR</sequence>
<dbReference type="AlphaFoldDB" id="A0A1I1ETA5"/>
<dbReference type="RefSeq" id="WP_091870775.1">
    <property type="nucleotide sequence ID" value="NZ_FOLD01000002.1"/>
</dbReference>
<proteinExistence type="predicted"/>
<dbReference type="Proteomes" id="UP000198639">
    <property type="component" value="Unassembled WGS sequence"/>
</dbReference>
<evidence type="ECO:0000313" key="1">
    <source>
        <dbReference type="EMBL" id="SFB88130.1"/>
    </source>
</evidence>
<evidence type="ECO:0000313" key="2">
    <source>
        <dbReference type="Proteomes" id="UP000198639"/>
    </source>
</evidence>
<organism evidence="1 2">
    <name type="scientific">Massilia yuzhufengensis</name>
    <dbReference type="NCBI Taxonomy" id="1164594"/>
    <lineage>
        <taxon>Bacteria</taxon>
        <taxon>Pseudomonadati</taxon>
        <taxon>Pseudomonadota</taxon>
        <taxon>Betaproteobacteria</taxon>
        <taxon>Burkholderiales</taxon>
        <taxon>Oxalobacteraceae</taxon>
        <taxon>Telluria group</taxon>
        <taxon>Massilia</taxon>
    </lineage>
</organism>
<accession>A0A1I1ETA5</accession>
<gene>
    <name evidence="1" type="ORF">SAMN05216204_102171</name>
</gene>
<name>A0A1I1ETA5_9BURK</name>
<keyword evidence="2" id="KW-1185">Reference proteome</keyword>
<protein>
    <submittedName>
        <fullName evidence="1">Uncharacterized protein</fullName>
    </submittedName>
</protein>
<dbReference type="OrthoDB" id="8776028at2"/>
<reference evidence="2" key="1">
    <citation type="submission" date="2016-10" db="EMBL/GenBank/DDBJ databases">
        <authorList>
            <person name="Varghese N."/>
            <person name="Submissions S."/>
        </authorList>
    </citation>
    <scope>NUCLEOTIDE SEQUENCE [LARGE SCALE GENOMIC DNA]</scope>
    <source>
        <strain evidence="2">CGMCC 1.12041</strain>
    </source>
</reference>